<dbReference type="RefSeq" id="WP_205132720.1">
    <property type="nucleotide sequence ID" value="NZ_JACSNT010000002.1"/>
</dbReference>
<accession>A0ABS2GBA9</accession>
<evidence type="ECO:0000313" key="2">
    <source>
        <dbReference type="Proteomes" id="UP000729290"/>
    </source>
</evidence>
<reference evidence="1 2" key="1">
    <citation type="journal article" date="2021" name="Sci. Rep.">
        <title>The distribution of antibiotic resistance genes in chicken gut microbiota commensals.</title>
        <authorList>
            <person name="Juricova H."/>
            <person name="Matiasovicova J."/>
            <person name="Kubasova T."/>
            <person name="Cejkova D."/>
            <person name="Rychlik I."/>
        </authorList>
    </citation>
    <scope>NUCLEOTIDE SEQUENCE [LARGE SCALE GENOMIC DNA]</scope>
    <source>
        <strain evidence="1 2">An431b</strain>
    </source>
</reference>
<proteinExistence type="predicted"/>
<dbReference type="Proteomes" id="UP000729290">
    <property type="component" value="Unassembled WGS sequence"/>
</dbReference>
<organism evidence="1 2">
    <name type="scientific">Anaerotignum lactatifermentans</name>
    <dbReference type="NCBI Taxonomy" id="160404"/>
    <lineage>
        <taxon>Bacteria</taxon>
        <taxon>Bacillati</taxon>
        <taxon>Bacillota</taxon>
        <taxon>Clostridia</taxon>
        <taxon>Lachnospirales</taxon>
        <taxon>Anaerotignaceae</taxon>
        <taxon>Anaerotignum</taxon>
    </lineage>
</organism>
<gene>
    <name evidence="1" type="ORF">H9X83_06900</name>
</gene>
<evidence type="ECO:0000313" key="1">
    <source>
        <dbReference type="EMBL" id="MBM6877887.1"/>
    </source>
</evidence>
<sequence length="121" mass="14403">MIQDIVREINKNALEELRRMRAFVNAHSFDSMSERCRELGEQLNRAKTAEDEKKWLDDWAAFLRDDEMKKFYSTILICAESEERKQKGGGAAFYRQFEKNIRRAEDLITKGYMMQNGKWVK</sequence>
<name>A0ABS2GBA9_9FIRM</name>
<comment type="caution">
    <text evidence="1">The sequence shown here is derived from an EMBL/GenBank/DDBJ whole genome shotgun (WGS) entry which is preliminary data.</text>
</comment>
<keyword evidence="2" id="KW-1185">Reference proteome</keyword>
<dbReference type="EMBL" id="JACSNV010000008">
    <property type="protein sequence ID" value="MBM6877887.1"/>
    <property type="molecule type" value="Genomic_DNA"/>
</dbReference>
<protein>
    <submittedName>
        <fullName evidence="1">Uncharacterized protein</fullName>
    </submittedName>
</protein>